<dbReference type="InterPro" id="IPR012337">
    <property type="entry name" value="RNaseH-like_sf"/>
</dbReference>
<dbReference type="Proteomes" id="UP000323506">
    <property type="component" value="Chromosome D04"/>
</dbReference>
<dbReference type="PANTHER" id="PTHR35046">
    <property type="entry name" value="ZINC KNUCKLE (CCHC-TYPE) FAMILY PROTEIN"/>
    <property type="match status" value="1"/>
</dbReference>
<accession>A0A5D2CTN4</accession>
<organism evidence="2 3">
    <name type="scientific">Gossypium darwinii</name>
    <name type="common">Darwin's cotton</name>
    <name type="synonym">Gossypium barbadense var. darwinii</name>
    <dbReference type="NCBI Taxonomy" id="34276"/>
    <lineage>
        <taxon>Eukaryota</taxon>
        <taxon>Viridiplantae</taxon>
        <taxon>Streptophyta</taxon>
        <taxon>Embryophyta</taxon>
        <taxon>Tracheophyta</taxon>
        <taxon>Spermatophyta</taxon>
        <taxon>Magnoliopsida</taxon>
        <taxon>eudicotyledons</taxon>
        <taxon>Gunneridae</taxon>
        <taxon>Pentapetalae</taxon>
        <taxon>rosids</taxon>
        <taxon>malvids</taxon>
        <taxon>Malvales</taxon>
        <taxon>Malvaceae</taxon>
        <taxon>Malvoideae</taxon>
        <taxon>Gossypium</taxon>
    </lineage>
</organism>
<dbReference type="GO" id="GO:0003676">
    <property type="term" value="F:nucleic acid binding"/>
    <property type="evidence" value="ECO:0007669"/>
    <property type="project" value="InterPro"/>
</dbReference>
<dbReference type="PROSITE" id="PS50994">
    <property type="entry name" value="INTEGRASE"/>
    <property type="match status" value="1"/>
</dbReference>
<dbReference type="Gene3D" id="3.30.420.10">
    <property type="entry name" value="Ribonuclease H-like superfamily/Ribonuclease H"/>
    <property type="match status" value="1"/>
</dbReference>
<protein>
    <recommendedName>
        <fullName evidence="1">Integrase catalytic domain-containing protein</fullName>
    </recommendedName>
</protein>
<dbReference type="AlphaFoldDB" id="A0A5D2CTN4"/>
<dbReference type="InterPro" id="IPR001584">
    <property type="entry name" value="Integrase_cat-core"/>
</dbReference>
<dbReference type="InterPro" id="IPR036397">
    <property type="entry name" value="RNaseH_sf"/>
</dbReference>
<dbReference type="PANTHER" id="PTHR35046:SF26">
    <property type="entry name" value="RNA-DIRECTED DNA POLYMERASE"/>
    <property type="match status" value="1"/>
</dbReference>
<evidence type="ECO:0000259" key="1">
    <source>
        <dbReference type="PROSITE" id="PS50994"/>
    </source>
</evidence>
<feature type="domain" description="Integrase catalytic" evidence="1">
    <location>
        <begin position="1"/>
        <end position="116"/>
    </location>
</feature>
<name>A0A5D2CTN4_GOSDA</name>
<reference evidence="2 3" key="1">
    <citation type="submission" date="2019-06" db="EMBL/GenBank/DDBJ databases">
        <title>WGS assembly of Gossypium darwinii.</title>
        <authorList>
            <person name="Chen Z.J."/>
            <person name="Sreedasyam A."/>
            <person name="Ando A."/>
            <person name="Song Q."/>
            <person name="De L."/>
            <person name="Hulse-Kemp A."/>
            <person name="Ding M."/>
            <person name="Ye W."/>
            <person name="Kirkbride R."/>
            <person name="Jenkins J."/>
            <person name="Plott C."/>
            <person name="Lovell J."/>
            <person name="Lin Y.-M."/>
            <person name="Vaughn R."/>
            <person name="Liu B."/>
            <person name="Li W."/>
            <person name="Simpson S."/>
            <person name="Scheffler B."/>
            <person name="Saski C."/>
            <person name="Grover C."/>
            <person name="Hu G."/>
            <person name="Conover J."/>
            <person name="Carlson J."/>
            <person name="Shu S."/>
            <person name="Boston L."/>
            <person name="Williams M."/>
            <person name="Peterson D."/>
            <person name="Mcgee K."/>
            <person name="Jones D."/>
            <person name="Wendel J."/>
            <person name="Stelly D."/>
            <person name="Grimwood J."/>
            <person name="Schmutz J."/>
        </authorList>
    </citation>
    <scope>NUCLEOTIDE SEQUENCE [LARGE SCALE GENOMIC DNA]</scope>
    <source>
        <strain evidence="2">1808015.09</strain>
    </source>
</reference>
<dbReference type="GO" id="GO:0015074">
    <property type="term" value="P:DNA integration"/>
    <property type="evidence" value="ECO:0007669"/>
    <property type="project" value="InterPro"/>
</dbReference>
<dbReference type="EMBL" id="CM017704">
    <property type="protein sequence ID" value="TYG73017.1"/>
    <property type="molecule type" value="Genomic_DNA"/>
</dbReference>
<keyword evidence="3" id="KW-1185">Reference proteome</keyword>
<gene>
    <name evidence="2" type="ORF">ES288_D04G066800v1</name>
</gene>
<evidence type="ECO:0000313" key="3">
    <source>
        <dbReference type="Proteomes" id="UP000323506"/>
    </source>
</evidence>
<evidence type="ECO:0000313" key="2">
    <source>
        <dbReference type="EMBL" id="TYG73017.1"/>
    </source>
</evidence>
<dbReference type="SUPFAM" id="SSF53098">
    <property type="entry name" value="Ribonuclease H-like"/>
    <property type="match status" value="1"/>
</dbReference>
<sequence>MSKGKDTILVVVDKLTKYGHFLALTHPFISITVAQLYLDSIFRLHGVPEVLVSDRDRVFISQFWQENFKHLGTKLHMSIVYYTQTDGQTKVLNRCLEGYLFRMTRERSNDWYLWLT</sequence>
<proteinExistence type="predicted"/>